<accession>A0A0E9SKY1</accession>
<evidence type="ECO:0000313" key="2">
    <source>
        <dbReference type="EMBL" id="JAH41971.1"/>
    </source>
</evidence>
<dbReference type="EMBL" id="GBXM01066606">
    <property type="protein sequence ID" value="JAH41971.1"/>
    <property type="molecule type" value="Transcribed_RNA"/>
</dbReference>
<proteinExistence type="predicted"/>
<dbReference type="AlphaFoldDB" id="A0A0E9SKY1"/>
<sequence length="51" mass="5393">MGPWEVILLLLCMSSTCLGQAVEGSGSWDRTRLISGRGPSILANDGVPNHP</sequence>
<evidence type="ECO:0000256" key="1">
    <source>
        <dbReference type="SAM" id="SignalP"/>
    </source>
</evidence>
<reference evidence="2" key="2">
    <citation type="journal article" date="2015" name="Fish Shellfish Immunol.">
        <title>Early steps in the European eel (Anguilla anguilla)-Vibrio vulnificus interaction in the gills: Role of the RtxA13 toxin.</title>
        <authorList>
            <person name="Callol A."/>
            <person name="Pajuelo D."/>
            <person name="Ebbesson L."/>
            <person name="Teles M."/>
            <person name="MacKenzie S."/>
            <person name="Amaro C."/>
        </authorList>
    </citation>
    <scope>NUCLEOTIDE SEQUENCE</scope>
</reference>
<reference evidence="2" key="1">
    <citation type="submission" date="2014-11" db="EMBL/GenBank/DDBJ databases">
        <authorList>
            <person name="Amaro Gonzalez C."/>
        </authorList>
    </citation>
    <scope>NUCLEOTIDE SEQUENCE</scope>
</reference>
<keyword evidence="1" id="KW-0732">Signal</keyword>
<protein>
    <submittedName>
        <fullName evidence="2">Uncharacterized protein</fullName>
    </submittedName>
</protein>
<organism evidence="2">
    <name type="scientific">Anguilla anguilla</name>
    <name type="common">European freshwater eel</name>
    <name type="synonym">Muraena anguilla</name>
    <dbReference type="NCBI Taxonomy" id="7936"/>
    <lineage>
        <taxon>Eukaryota</taxon>
        <taxon>Metazoa</taxon>
        <taxon>Chordata</taxon>
        <taxon>Craniata</taxon>
        <taxon>Vertebrata</taxon>
        <taxon>Euteleostomi</taxon>
        <taxon>Actinopterygii</taxon>
        <taxon>Neopterygii</taxon>
        <taxon>Teleostei</taxon>
        <taxon>Anguilliformes</taxon>
        <taxon>Anguillidae</taxon>
        <taxon>Anguilla</taxon>
    </lineage>
</organism>
<name>A0A0E9SKY1_ANGAN</name>
<feature type="chain" id="PRO_5002432243" evidence="1">
    <location>
        <begin position="20"/>
        <end position="51"/>
    </location>
</feature>
<feature type="signal peptide" evidence="1">
    <location>
        <begin position="1"/>
        <end position="19"/>
    </location>
</feature>